<evidence type="ECO:0000313" key="3">
    <source>
        <dbReference type="EMBL" id="GER04201.1"/>
    </source>
</evidence>
<dbReference type="EMBL" id="BKCN01000008">
    <property type="protein sequence ID" value="GER04201.1"/>
    <property type="molecule type" value="Genomic_DNA"/>
</dbReference>
<dbReference type="PANTHER" id="PTHR42776:SF27">
    <property type="entry name" value="DIPEPTIDYL PEPTIDASE FAMILY MEMBER 6"/>
    <property type="match status" value="1"/>
</dbReference>
<dbReference type="Gene3D" id="3.40.50.1820">
    <property type="entry name" value="alpha/beta hydrolase"/>
    <property type="match status" value="1"/>
</dbReference>
<dbReference type="GO" id="GO:0006508">
    <property type="term" value="P:proteolysis"/>
    <property type="evidence" value="ECO:0007669"/>
    <property type="project" value="InterPro"/>
</dbReference>
<keyword evidence="4" id="KW-1185">Reference proteome</keyword>
<evidence type="ECO:0000259" key="2">
    <source>
        <dbReference type="Pfam" id="PF00326"/>
    </source>
</evidence>
<protein>
    <recommendedName>
        <fullName evidence="2">Peptidase S9 prolyl oligopeptidase catalytic domain-containing protein</fullName>
    </recommendedName>
</protein>
<dbReference type="PANTHER" id="PTHR42776">
    <property type="entry name" value="SERINE PEPTIDASE S9 FAMILY MEMBER"/>
    <property type="match status" value="1"/>
</dbReference>
<feature type="domain" description="Peptidase S9 prolyl oligopeptidase catalytic" evidence="2">
    <location>
        <begin position="60"/>
        <end position="270"/>
    </location>
</feature>
<evidence type="ECO:0000313" key="4">
    <source>
        <dbReference type="Proteomes" id="UP000324996"/>
    </source>
</evidence>
<dbReference type="AlphaFoldDB" id="A0A5A7N7B9"/>
<dbReference type="RefSeq" id="WP_052370826.1">
    <property type="nucleotide sequence ID" value="NZ_BKCN01000008.1"/>
</dbReference>
<sequence>MSRDIKESDLVASEVVRFASYDGLEVLGLLYRPHGAEADAPVPAMVWIHGGPGAQSLAQYNMDIQYLVNQGYAVFAINNRGSRGYGKTFREMDRRRHGEADLGDVIASRGFLESIPWIDSQKIGVMGRSYGGYLTLAAVTFHPDVFDVAINIVGFSDYIKNITEGAWRLPRLGAAYDEVGHPERDAERLKRISPLFQADRIAVPMLVLAGANDVRVPVAQNDQLVAAARANGADVTYIVFADEGHGFRKKNNRITALQAYKTFLDTHLKEGGGS</sequence>
<accession>A0A5A7N7B9</accession>
<comment type="caution">
    <text evidence="3">The sequence shown here is derived from an EMBL/GenBank/DDBJ whole genome shotgun (WGS) entry which is preliminary data.</text>
</comment>
<proteinExistence type="predicted"/>
<dbReference type="SUPFAM" id="SSF53474">
    <property type="entry name" value="alpha/beta-Hydrolases"/>
    <property type="match status" value="1"/>
</dbReference>
<dbReference type="Pfam" id="PF00326">
    <property type="entry name" value="Peptidase_S9"/>
    <property type="match status" value="1"/>
</dbReference>
<reference evidence="3 4" key="1">
    <citation type="submission" date="2019-09" db="EMBL/GenBank/DDBJ databases">
        <title>NBRP : Genome information of microbial organism related human and environment.</title>
        <authorList>
            <person name="Hattori M."/>
            <person name="Oshima K."/>
            <person name="Inaba H."/>
            <person name="Suda W."/>
            <person name="Sakamoto M."/>
            <person name="Iino T."/>
            <person name="Kitahara M."/>
            <person name="Oshida Y."/>
            <person name="Iida T."/>
            <person name="Kudo T."/>
            <person name="Itoh T."/>
            <person name="Ohkuma M."/>
        </authorList>
    </citation>
    <scope>NUCLEOTIDE SEQUENCE [LARGE SCALE GENOMIC DNA]</scope>
    <source>
        <strain evidence="3 4">Q-1</strain>
    </source>
</reference>
<dbReference type="PRINTS" id="PR00862">
    <property type="entry name" value="PROLIGOPTASE"/>
</dbReference>
<dbReference type="InterPro" id="IPR029058">
    <property type="entry name" value="AB_hydrolase_fold"/>
</dbReference>
<dbReference type="InterPro" id="IPR001375">
    <property type="entry name" value="Peptidase_S9_cat"/>
</dbReference>
<dbReference type="Proteomes" id="UP000324996">
    <property type="component" value="Unassembled WGS sequence"/>
</dbReference>
<name>A0A5A7N7B9_9PROT</name>
<dbReference type="InterPro" id="IPR002470">
    <property type="entry name" value="Peptidase_S9A"/>
</dbReference>
<keyword evidence="1" id="KW-0378">Hydrolase</keyword>
<evidence type="ECO:0000256" key="1">
    <source>
        <dbReference type="ARBA" id="ARBA00022801"/>
    </source>
</evidence>
<gene>
    <name evidence="3" type="ORF">JCM17846_18830</name>
</gene>
<organism evidence="3 4">
    <name type="scientific">Iodidimonas nitroreducens</name>
    <dbReference type="NCBI Taxonomy" id="1236968"/>
    <lineage>
        <taxon>Bacteria</taxon>
        <taxon>Pseudomonadati</taxon>
        <taxon>Pseudomonadota</taxon>
        <taxon>Alphaproteobacteria</taxon>
        <taxon>Iodidimonadales</taxon>
        <taxon>Iodidimonadaceae</taxon>
        <taxon>Iodidimonas</taxon>
    </lineage>
</organism>
<dbReference type="GO" id="GO:0004252">
    <property type="term" value="F:serine-type endopeptidase activity"/>
    <property type="evidence" value="ECO:0007669"/>
    <property type="project" value="InterPro"/>
</dbReference>